<accession>A0A8X6QHN7</accession>
<dbReference type="EMBL" id="BMAW01081025">
    <property type="protein sequence ID" value="GFU22556.1"/>
    <property type="molecule type" value="Genomic_DNA"/>
</dbReference>
<gene>
    <name evidence="1" type="ORF">NPIL_175451</name>
</gene>
<organism evidence="1 2">
    <name type="scientific">Nephila pilipes</name>
    <name type="common">Giant wood spider</name>
    <name type="synonym">Nephila maculata</name>
    <dbReference type="NCBI Taxonomy" id="299642"/>
    <lineage>
        <taxon>Eukaryota</taxon>
        <taxon>Metazoa</taxon>
        <taxon>Ecdysozoa</taxon>
        <taxon>Arthropoda</taxon>
        <taxon>Chelicerata</taxon>
        <taxon>Arachnida</taxon>
        <taxon>Araneae</taxon>
        <taxon>Araneomorphae</taxon>
        <taxon>Entelegynae</taxon>
        <taxon>Araneoidea</taxon>
        <taxon>Nephilidae</taxon>
        <taxon>Nephila</taxon>
    </lineage>
</organism>
<reference evidence="1" key="1">
    <citation type="submission" date="2020-08" db="EMBL/GenBank/DDBJ databases">
        <title>Multicomponent nature underlies the extraordinary mechanical properties of spider dragline silk.</title>
        <authorList>
            <person name="Kono N."/>
            <person name="Nakamura H."/>
            <person name="Mori M."/>
            <person name="Yoshida Y."/>
            <person name="Ohtoshi R."/>
            <person name="Malay A.D."/>
            <person name="Moran D.A.P."/>
            <person name="Tomita M."/>
            <person name="Numata K."/>
            <person name="Arakawa K."/>
        </authorList>
    </citation>
    <scope>NUCLEOTIDE SEQUENCE</scope>
</reference>
<comment type="caution">
    <text evidence="1">The sequence shown here is derived from an EMBL/GenBank/DDBJ whole genome shotgun (WGS) entry which is preliminary data.</text>
</comment>
<evidence type="ECO:0000313" key="2">
    <source>
        <dbReference type="Proteomes" id="UP000887013"/>
    </source>
</evidence>
<proteinExistence type="predicted"/>
<sequence length="97" mass="11364">MPISLQKSFSFLSLLPPADDIHCLERRTSNNPRHSLLLFVEKSQHILSSHEPTQPDPVVRDRLVRPRQRRPIQAEEGLPQRSSFYRTRLRKENAAIR</sequence>
<protein>
    <submittedName>
        <fullName evidence="1">Uncharacterized protein</fullName>
    </submittedName>
</protein>
<dbReference type="Proteomes" id="UP000887013">
    <property type="component" value="Unassembled WGS sequence"/>
</dbReference>
<keyword evidence="2" id="KW-1185">Reference proteome</keyword>
<dbReference type="AlphaFoldDB" id="A0A8X6QHN7"/>
<evidence type="ECO:0000313" key="1">
    <source>
        <dbReference type="EMBL" id="GFU22556.1"/>
    </source>
</evidence>
<name>A0A8X6QHN7_NEPPI</name>